<evidence type="ECO:0000256" key="5">
    <source>
        <dbReference type="ARBA" id="ARBA00060532"/>
    </source>
</evidence>
<evidence type="ECO:0000256" key="11">
    <source>
        <dbReference type="ARBA" id="ARBA00077905"/>
    </source>
</evidence>
<evidence type="ECO:0000256" key="8">
    <source>
        <dbReference type="ARBA" id="ARBA00061234"/>
    </source>
</evidence>
<feature type="active site" description="Proton donor" evidence="13">
    <location>
        <position position="83"/>
    </location>
</feature>
<evidence type="ECO:0000313" key="16">
    <source>
        <dbReference type="Proteomes" id="UP000317421"/>
    </source>
</evidence>
<evidence type="ECO:0000256" key="2">
    <source>
        <dbReference type="ARBA" id="ARBA00023239"/>
    </source>
</evidence>
<dbReference type="PROSITE" id="PS01272">
    <property type="entry name" value="GCKR"/>
    <property type="match status" value="1"/>
</dbReference>
<feature type="active site" evidence="13">
    <location>
        <position position="114"/>
    </location>
</feature>
<dbReference type="Gene3D" id="1.10.8.1080">
    <property type="match status" value="1"/>
</dbReference>
<dbReference type="FunFam" id="3.40.50.10490:FF:000014">
    <property type="entry name" value="N-acetylmuramic acid 6-phosphate etherase"/>
    <property type="match status" value="1"/>
</dbReference>
<dbReference type="UniPathway" id="UPA00342"/>
<evidence type="ECO:0000313" key="15">
    <source>
        <dbReference type="EMBL" id="TWT93457.1"/>
    </source>
</evidence>
<sequence>MRLDHLTTEARNPASETLDGLTTVEMVRVMNSEDARVAEAVGREAEAIATVVDVVADRLKRGGRLIYTGAGTSGRLGVLDASECPPTFNTDPSMVVGIIAGGVQALTTAVEGAEDSPELGASDLEAIGLGPNDVLVGIATSGRTPYVVGGLRYARKVGAYTVALSCNAAAEIIEMADTAITPVVGPEVLSGSTRLKAGTATKLVLNTITTGAMVRLGKTFGNLMVDLRPTNSKLHSRAVRIVQQATGIDAAAAQAMLTACGGEVKLAIVAQLADVSPEEAQTRLAECGGLVRKSIRR</sequence>
<comment type="pathway">
    <text evidence="6">Amino-sugar metabolism; 1,6-anhydro-N-acetylmuramate degradation.</text>
</comment>
<accession>A0A5C6A2D9</accession>
<comment type="subunit">
    <text evidence="1 13">Homodimer.</text>
</comment>
<dbReference type="Proteomes" id="UP000317421">
    <property type="component" value="Unassembled WGS sequence"/>
</dbReference>
<evidence type="ECO:0000256" key="4">
    <source>
        <dbReference type="ARBA" id="ARBA00051747"/>
    </source>
</evidence>
<dbReference type="InterPro" id="IPR005488">
    <property type="entry name" value="Etherase_MurQ"/>
</dbReference>
<evidence type="ECO:0000256" key="1">
    <source>
        <dbReference type="ARBA" id="ARBA00011738"/>
    </source>
</evidence>
<evidence type="ECO:0000256" key="6">
    <source>
        <dbReference type="ARBA" id="ARBA00060595"/>
    </source>
</evidence>
<dbReference type="Pfam" id="PF22645">
    <property type="entry name" value="GKRP_SIS_N"/>
    <property type="match status" value="1"/>
</dbReference>
<comment type="catalytic activity">
    <reaction evidence="4 13">
        <text>N-acetyl-D-muramate 6-phosphate + H2O = N-acetyl-D-glucosamine 6-phosphate + (R)-lactate</text>
        <dbReference type="Rhea" id="RHEA:26410"/>
        <dbReference type="ChEBI" id="CHEBI:15377"/>
        <dbReference type="ChEBI" id="CHEBI:16004"/>
        <dbReference type="ChEBI" id="CHEBI:57513"/>
        <dbReference type="ChEBI" id="CHEBI:58722"/>
        <dbReference type="EC" id="4.2.1.126"/>
    </reaction>
</comment>
<evidence type="ECO:0000259" key="14">
    <source>
        <dbReference type="PROSITE" id="PS51464"/>
    </source>
</evidence>
<dbReference type="GO" id="GO:0097173">
    <property type="term" value="P:N-acetylmuramic acid catabolic process"/>
    <property type="evidence" value="ECO:0007669"/>
    <property type="project" value="UniProtKB-UniPathway"/>
</dbReference>
<dbReference type="NCBIfam" id="NF009222">
    <property type="entry name" value="PRK12570.1"/>
    <property type="match status" value="1"/>
</dbReference>
<protein>
    <recommendedName>
        <fullName evidence="10 13">N-acetylmuramic acid 6-phosphate etherase</fullName>
        <shortName evidence="13">MurNAc-6-P etherase</shortName>
        <ecNumber evidence="9 13">4.2.1.126</ecNumber>
    </recommendedName>
    <alternativeName>
        <fullName evidence="12 13">N-acetylmuramic acid 6-phosphate hydrolase</fullName>
    </alternativeName>
    <alternativeName>
        <fullName evidence="11 13">N-acetylmuramic acid 6-phosphate lyase</fullName>
    </alternativeName>
</protein>
<dbReference type="NCBIfam" id="TIGR00274">
    <property type="entry name" value="N-acetylmuramic acid 6-phosphate etherase"/>
    <property type="match status" value="1"/>
</dbReference>
<evidence type="ECO:0000256" key="13">
    <source>
        <dbReference type="HAMAP-Rule" id="MF_00068"/>
    </source>
</evidence>
<dbReference type="EC" id="4.2.1.126" evidence="9 13"/>
<dbReference type="InterPro" id="IPR001347">
    <property type="entry name" value="SIS_dom"/>
</dbReference>
<evidence type="ECO:0000256" key="3">
    <source>
        <dbReference type="ARBA" id="ARBA00023277"/>
    </source>
</evidence>
<dbReference type="Pfam" id="PF20741">
    <property type="entry name" value="GKRP-like_C"/>
    <property type="match status" value="1"/>
</dbReference>
<name>A0A5C6A2D9_9BACT</name>
<dbReference type="AlphaFoldDB" id="A0A5C6A2D9"/>
<dbReference type="PROSITE" id="PS51464">
    <property type="entry name" value="SIS"/>
    <property type="match status" value="1"/>
</dbReference>
<dbReference type="InterPro" id="IPR005486">
    <property type="entry name" value="Glucokinase_regulatory_CS"/>
</dbReference>
<gene>
    <name evidence="13 15" type="primary">murQ</name>
    <name evidence="15" type="ORF">Pla108_39510</name>
</gene>
<keyword evidence="2 13" id="KW-0456">Lyase</keyword>
<comment type="caution">
    <text evidence="15">The sequence shown here is derived from an EMBL/GenBank/DDBJ whole genome shotgun (WGS) entry which is preliminary data.</text>
</comment>
<keyword evidence="16" id="KW-1185">Reference proteome</keyword>
<evidence type="ECO:0000256" key="7">
    <source>
        <dbReference type="ARBA" id="ARBA00060672"/>
    </source>
</evidence>
<dbReference type="PANTHER" id="PTHR10088">
    <property type="entry name" value="GLUCOKINASE REGULATORY PROTEIN"/>
    <property type="match status" value="1"/>
</dbReference>
<comment type="miscellaneous">
    <text evidence="13">A lyase-type mechanism (elimination/hydration) is suggested for the cleavage of the lactyl ether bond of MurNAc 6-phosphate, with the formation of an alpha,beta-unsaturated aldehyde intermediate with (E)-stereochemistry, followed by the syn addition of water to give product.</text>
</comment>
<proteinExistence type="inferred from homology"/>
<dbReference type="GO" id="GO:0016803">
    <property type="term" value="F:ether hydrolase activity"/>
    <property type="evidence" value="ECO:0007669"/>
    <property type="project" value="TreeGrafter"/>
</dbReference>
<comment type="similarity">
    <text evidence="8 13">Belongs to the GCKR-like family. MurNAc-6-P etherase subfamily.</text>
</comment>
<comment type="pathway">
    <text evidence="5 13">Amino-sugar metabolism; N-acetylmuramate degradation.</text>
</comment>
<dbReference type="NCBIfam" id="NF003915">
    <property type="entry name" value="PRK05441.1"/>
    <property type="match status" value="1"/>
</dbReference>
<dbReference type="GO" id="GO:0097367">
    <property type="term" value="F:carbohydrate derivative binding"/>
    <property type="evidence" value="ECO:0007669"/>
    <property type="project" value="InterPro"/>
</dbReference>
<dbReference type="Gene3D" id="3.40.50.10490">
    <property type="entry name" value="Glucose-6-phosphate isomerase like protein, domain 1"/>
    <property type="match status" value="1"/>
</dbReference>
<dbReference type="InterPro" id="IPR046348">
    <property type="entry name" value="SIS_dom_sf"/>
</dbReference>
<dbReference type="SUPFAM" id="SSF53697">
    <property type="entry name" value="SIS domain"/>
    <property type="match status" value="1"/>
</dbReference>
<dbReference type="FunFam" id="1.10.8.1080:FF:000001">
    <property type="entry name" value="N-acetylmuramic acid 6-phosphate etherase"/>
    <property type="match status" value="1"/>
</dbReference>
<dbReference type="OrthoDB" id="9813395at2"/>
<dbReference type="GO" id="GO:0016835">
    <property type="term" value="F:carbon-oxygen lyase activity"/>
    <property type="evidence" value="ECO:0007669"/>
    <property type="project" value="UniProtKB-UniRule"/>
</dbReference>
<evidence type="ECO:0000256" key="9">
    <source>
        <dbReference type="ARBA" id="ARBA00067056"/>
    </source>
</evidence>
<dbReference type="GO" id="GO:0009254">
    <property type="term" value="P:peptidoglycan turnover"/>
    <property type="evidence" value="ECO:0007669"/>
    <property type="project" value="TreeGrafter"/>
</dbReference>
<dbReference type="HAMAP" id="MF_00068">
    <property type="entry name" value="MurQ"/>
    <property type="match status" value="1"/>
</dbReference>
<comment type="pathway">
    <text evidence="7">Cell wall biogenesis.</text>
</comment>
<dbReference type="GO" id="GO:0046348">
    <property type="term" value="P:amino sugar catabolic process"/>
    <property type="evidence" value="ECO:0007669"/>
    <property type="project" value="InterPro"/>
</dbReference>
<keyword evidence="3 13" id="KW-0119">Carbohydrate metabolism</keyword>
<dbReference type="PANTHER" id="PTHR10088:SF4">
    <property type="entry name" value="GLUCOKINASE REGULATORY PROTEIN"/>
    <property type="match status" value="1"/>
</dbReference>
<dbReference type="EMBL" id="SJPR01000008">
    <property type="protein sequence ID" value="TWT93457.1"/>
    <property type="molecule type" value="Genomic_DNA"/>
</dbReference>
<evidence type="ECO:0000256" key="10">
    <source>
        <dbReference type="ARBA" id="ARBA00070061"/>
    </source>
</evidence>
<feature type="domain" description="SIS" evidence="14">
    <location>
        <begin position="55"/>
        <end position="218"/>
    </location>
</feature>
<evidence type="ECO:0000256" key="12">
    <source>
        <dbReference type="ARBA" id="ARBA00084049"/>
    </source>
</evidence>
<reference evidence="15 16" key="1">
    <citation type="submission" date="2019-02" db="EMBL/GenBank/DDBJ databases">
        <title>Deep-cultivation of Planctomycetes and their phenomic and genomic characterization uncovers novel biology.</title>
        <authorList>
            <person name="Wiegand S."/>
            <person name="Jogler M."/>
            <person name="Boedeker C."/>
            <person name="Pinto D."/>
            <person name="Vollmers J."/>
            <person name="Rivas-Marin E."/>
            <person name="Kohn T."/>
            <person name="Peeters S.H."/>
            <person name="Heuer A."/>
            <person name="Rast P."/>
            <person name="Oberbeckmann S."/>
            <person name="Bunk B."/>
            <person name="Jeske O."/>
            <person name="Meyerdierks A."/>
            <person name="Storesund J.E."/>
            <person name="Kallscheuer N."/>
            <person name="Luecker S."/>
            <person name="Lage O.M."/>
            <person name="Pohl T."/>
            <person name="Merkel B.J."/>
            <person name="Hornburger P."/>
            <person name="Mueller R.-W."/>
            <person name="Bruemmer F."/>
            <person name="Labrenz M."/>
            <person name="Spormann A.M."/>
            <person name="Op Den Camp H."/>
            <person name="Overmann J."/>
            <person name="Amann R."/>
            <person name="Jetten M.S.M."/>
            <person name="Mascher T."/>
            <person name="Medema M.H."/>
            <person name="Devos D.P."/>
            <person name="Kaster A.-K."/>
            <person name="Ovreas L."/>
            <person name="Rohde M."/>
            <person name="Galperin M.Y."/>
            <person name="Jogler C."/>
        </authorList>
    </citation>
    <scope>NUCLEOTIDE SEQUENCE [LARGE SCALE GENOMIC DNA]</scope>
    <source>
        <strain evidence="15 16">Pla108</strain>
    </source>
</reference>
<organism evidence="15 16">
    <name type="scientific">Botrimarina colliarenosi</name>
    <dbReference type="NCBI Taxonomy" id="2528001"/>
    <lineage>
        <taxon>Bacteria</taxon>
        <taxon>Pseudomonadati</taxon>
        <taxon>Planctomycetota</taxon>
        <taxon>Planctomycetia</taxon>
        <taxon>Pirellulales</taxon>
        <taxon>Lacipirellulaceae</taxon>
        <taxon>Botrimarina</taxon>
    </lineage>
</organism>
<comment type="function">
    <text evidence="13">Specifically catalyzes the cleavage of the D-lactyl ether substituent of MurNAc 6-phosphate, producing GlcNAc 6-phosphate and D-lactate.</text>
</comment>
<dbReference type="InterPro" id="IPR040190">
    <property type="entry name" value="MURQ/GCKR"/>
</dbReference>
<dbReference type="CDD" id="cd05007">
    <property type="entry name" value="SIS_Etherase"/>
    <property type="match status" value="1"/>
</dbReference>